<dbReference type="RefSeq" id="WP_132821118.1">
    <property type="nucleotide sequence ID" value="NZ_SMKI01000421.1"/>
</dbReference>
<keyword evidence="3" id="KW-1185">Reference proteome</keyword>
<keyword evidence="1" id="KW-1133">Transmembrane helix</keyword>
<dbReference type="InterPro" id="IPR022062">
    <property type="entry name" value="DUF3618"/>
</dbReference>
<proteinExistence type="predicted"/>
<accession>A0A4R4STP3</accession>
<dbReference type="Pfam" id="PF12277">
    <property type="entry name" value="DUF3618"/>
    <property type="match status" value="1"/>
</dbReference>
<sequence>MSEAAGTPATPAEIEARIARRRENLARALDEIGTRVHPSTIVGDVRARAAASVDRTTGRALEAVNRTVTGVRSQVVSENGGPRLDRLVPVALLTVAAVGLLVVSARRRRR</sequence>
<reference evidence="2 3" key="1">
    <citation type="submission" date="2019-03" db="EMBL/GenBank/DDBJ databases">
        <title>Draft genome sequences of novel Actinobacteria.</title>
        <authorList>
            <person name="Sahin N."/>
            <person name="Ay H."/>
            <person name="Saygin H."/>
        </authorList>
    </citation>
    <scope>NUCLEOTIDE SEQUENCE [LARGE SCALE GENOMIC DNA]</scope>
    <source>
        <strain evidence="2 3">DSM 41900</strain>
    </source>
</reference>
<evidence type="ECO:0000313" key="3">
    <source>
        <dbReference type="Proteomes" id="UP000295345"/>
    </source>
</evidence>
<keyword evidence="1" id="KW-0812">Transmembrane</keyword>
<gene>
    <name evidence="2" type="ORF">E1283_28880</name>
</gene>
<dbReference type="Proteomes" id="UP000295345">
    <property type="component" value="Unassembled WGS sequence"/>
</dbReference>
<keyword evidence="1" id="KW-0472">Membrane</keyword>
<protein>
    <submittedName>
        <fullName evidence="2">DUF3618 domain-containing protein</fullName>
    </submittedName>
</protein>
<name>A0A4R4STP3_9ACTN</name>
<evidence type="ECO:0000313" key="2">
    <source>
        <dbReference type="EMBL" id="TDC67460.1"/>
    </source>
</evidence>
<evidence type="ECO:0000256" key="1">
    <source>
        <dbReference type="SAM" id="Phobius"/>
    </source>
</evidence>
<comment type="caution">
    <text evidence="2">The sequence shown here is derived from an EMBL/GenBank/DDBJ whole genome shotgun (WGS) entry which is preliminary data.</text>
</comment>
<dbReference type="AlphaFoldDB" id="A0A4R4STP3"/>
<dbReference type="OrthoDB" id="4350901at2"/>
<feature type="transmembrane region" description="Helical" evidence="1">
    <location>
        <begin position="87"/>
        <end position="105"/>
    </location>
</feature>
<organism evidence="2 3">
    <name type="scientific">Streptomyces hainanensis</name>
    <dbReference type="NCBI Taxonomy" id="402648"/>
    <lineage>
        <taxon>Bacteria</taxon>
        <taxon>Bacillati</taxon>
        <taxon>Actinomycetota</taxon>
        <taxon>Actinomycetes</taxon>
        <taxon>Kitasatosporales</taxon>
        <taxon>Streptomycetaceae</taxon>
        <taxon>Streptomyces</taxon>
    </lineage>
</organism>
<dbReference type="EMBL" id="SMKI01000421">
    <property type="protein sequence ID" value="TDC67460.1"/>
    <property type="molecule type" value="Genomic_DNA"/>
</dbReference>